<dbReference type="EMBL" id="QRJE01000015">
    <property type="protein sequence ID" value="RHH11207.1"/>
    <property type="molecule type" value="Genomic_DNA"/>
</dbReference>
<dbReference type="CDD" id="cd13121">
    <property type="entry name" value="BF2867_like_C"/>
    <property type="match status" value="1"/>
</dbReference>
<dbReference type="CDD" id="cd13120">
    <property type="entry name" value="BF2867_like_N"/>
    <property type="match status" value="1"/>
</dbReference>
<dbReference type="InterPro" id="IPR042278">
    <property type="entry name" value="Mfa-like_1_N"/>
</dbReference>
<evidence type="ECO:0000313" key="1">
    <source>
        <dbReference type="EMBL" id="RHH11207.1"/>
    </source>
</evidence>
<dbReference type="AlphaFoldDB" id="A0A396C1D2"/>
<comment type="caution">
    <text evidence="1">The sequence shown here is derived from an EMBL/GenBank/DDBJ whole genome shotgun (WGS) entry which is preliminary data.</text>
</comment>
<dbReference type="Pfam" id="PF13149">
    <property type="entry name" value="Mfa_like_1"/>
    <property type="match status" value="1"/>
</dbReference>
<gene>
    <name evidence="1" type="ORF">DW228_10600</name>
</gene>
<name>A0A396C1D2_BACFG</name>
<reference evidence="1 2" key="1">
    <citation type="submission" date="2018-08" db="EMBL/GenBank/DDBJ databases">
        <title>A genome reference for cultivated species of the human gut microbiota.</title>
        <authorList>
            <person name="Zou Y."/>
            <person name="Xue W."/>
            <person name="Luo G."/>
        </authorList>
    </citation>
    <scope>NUCLEOTIDE SEQUENCE [LARGE SCALE GENOMIC DNA]</scope>
    <source>
        <strain evidence="1 2">AM18-6</strain>
    </source>
</reference>
<accession>A0A396C1D2</accession>
<sequence length="354" mass="38658">MNSMIMKLNMNINTSVVAIYAMMLLLVACSQERTLFPTEKTDSVPLSVFTSFKADVTTRATAQPLPEGSSIGVFLIADANYVIPQSNVKYTYQPDDEWTSETPVWVGGARAGLCAYYPYGRVTFSAVTQTTLKNQAYTEGADWWYAKDNAAVTVNNLSPQIEFLLEKPYSQLSLEMIRNGRYPLQCKITNVRIELDNGDPMVDTGTFDIKDGSLQNTTNVISYSYPTSGPMHDTGLGVGEAARDTTCNYLFVPQTLASGLKLTLTIDEREFSVIVPQADLGGLVAGKRHVVRLDIRGGIPINIVEVTTKEWQSTEFDGGDATTIKDTTEIIIDGGKVGTEDWAPNPTENGSGAL</sequence>
<protein>
    <submittedName>
        <fullName evidence="1">Fimbrillin family protein</fullName>
    </submittedName>
</protein>
<proteinExistence type="predicted"/>
<dbReference type="InterPro" id="IPR025049">
    <property type="entry name" value="Mfa-like_1"/>
</dbReference>
<dbReference type="Gene3D" id="2.60.40.2620">
    <property type="entry name" value="Fimbrillin-like"/>
    <property type="match status" value="1"/>
</dbReference>
<dbReference type="Gene3D" id="2.60.40.2630">
    <property type="match status" value="1"/>
</dbReference>
<organism evidence="1 2">
    <name type="scientific">Bacteroides fragilis</name>
    <dbReference type="NCBI Taxonomy" id="817"/>
    <lineage>
        <taxon>Bacteria</taxon>
        <taxon>Pseudomonadati</taxon>
        <taxon>Bacteroidota</taxon>
        <taxon>Bacteroidia</taxon>
        <taxon>Bacteroidales</taxon>
        <taxon>Bacteroidaceae</taxon>
        <taxon>Bacteroides</taxon>
    </lineage>
</organism>
<dbReference type="Proteomes" id="UP000266644">
    <property type="component" value="Unassembled WGS sequence"/>
</dbReference>
<dbReference type="PROSITE" id="PS51257">
    <property type="entry name" value="PROKAR_LIPOPROTEIN"/>
    <property type="match status" value="1"/>
</dbReference>
<evidence type="ECO:0000313" key="2">
    <source>
        <dbReference type="Proteomes" id="UP000266644"/>
    </source>
</evidence>